<proteinExistence type="predicted"/>
<comment type="caution">
    <text evidence="2">The sequence shown here is derived from an EMBL/GenBank/DDBJ whole genome shotgun (WGS) entry which is preliminary data.</text>
</comment>
<accession>A0A4Y9K5G2</accession>
<feature type="compositionally biased region" description="Polar residues" evidence="1">
    <location>
        <begin position="153"/>
        <end position="173"/>
    </location>
</feature>
<dbReference type="OrthoDB" id="5690555at2"/>
<dbReference type="Proteomes" id="UP000297396">
    <property type="component" value="Unassembled WGS sequence"/>
</dbReference>
<name>A0A4Y9K5G2_9PAST</name>
<evidence type="ECO:0000256" key="1">
    <source>
        <dbReference type="SAM" id="MobiDB-lite"/>
    </source>
</evidence>
<dbReference type="EMBL" id="SPPA01000005">
    <property type="protein sequence ID" value="TFV11977.1"/>
    <property type="molecule type" value="Genomic_DNA"/>
</dbReference>
<evidence type="ECO:0000313" key="2">
    <source>
        <dbReference type="EMBL" id="TFV11977.1"/>
    </source>
</evidence>
<protein>
    <submittedName>
        <fullName evidence="2">Uncharacterized protein</fullName>
    </submittedName>
</protein>
<gene>
    <name evidence="2" type="ORF">E4T80_03105</name>
</gene>
<dbReference type="AlphaFoldDB" id="A0A4Y9K5G2"/>
<dbReference type="RefSeq" id="WP_135054859.1">
    <property type="nucleotide sequence ID" value="NZ_JADGLC010000005.1"/>
</dbReference>
<reference evidence="2 3" key="1">
    <citation type="submission" date="2019-03" db="EMBL/GenBank/DDBJ databases">
        <title>Diversity of the mouse oral microbiome.</title>
        <authorList>
            <person name="Joseph S."/>
            <person name="Aduse-Opoku J."/>
            <person name="Curtis M."/>
            <person name="Wade W."/>
            <person name="Hashim A."/>
        </authorList>
    </citation>
    <scope>NUCLEOTIDE SEQUENCE [LARGE SCALE GENOMIC DNA]</scope>
    <source>
        <strain evidence="2 3">WT12</strain>
    </source>
</reference>
<sequence length="315" mass="35797">MSNNLFNLVAEFSGQRNNISIPRIYIRLCEGDFFMAAVLNQLVFWSSKVQRADGFFWKSYEELANELCEEQITVEQVRYAVKKIRSLLADCLTVQVRKANGTPTNHYRFDQLRFLQHLQPFAEAQSSISSARKGNNPPLRTENSQGEDRNFTLPGSRNFTGSLTDPNHIQTTDPYPPNPQGDSAHAETQAVGSDHNFVKPTARKPKASPLVDYSTVAQLYNDCVEQTGVPMAKIRNPNNLTDARKKSIKSVATFFLKEWGQVSEQSFRDYFMDFIEQAKKRSDQFYFGGGSRGWVANFDYVMSTRIATKTLENTL</sequence>
<evidence type="ECO:0000313" key="3">
    <source>
        <dbReference type="Proteomes" id="UP000297396"/>
    </source>
</evidence>
<feature type="region of interest" description="Disordered" evidence="1">
    <location>
        <begin position="125"/>
        <end position="190"/>
    </location>
</feature>
<organism evidence="2 3">
    <name type="scientific">Muribacter muris</name>
    <dbReference type="NCBI Taxonomy" id="67855"/>
    <lineage>
        <taxon>Bacteria</taxon>
        <taxon>Pseudomonadati</taxon>
        <taxon>Pseudomonadota</taxon>
        <taxon>Gammaproteobacteria</taxon>
        <taxon>Pasteurellales</taxon>
        <taxon>Pasteurellaceae</taxon>
        <taxon>Muribacter</taxon>
    </lineage>
</organism>